<evidence type="ECO:0000259" key="2">
    <source>
        <dbReference type="PROSITE" id="PS50110"/>
    </source>
</evidence>
<dbReference type="Gene3D" id="3.40.50.2300">
    <property type="match status" value="1"/>
</dbReference>
<dbReference type="EMBL" id="UWOC01000150">
    <property type="protein sequence ID" value="VCU09610.1"/>
    <property type="molecule type" value="Genomic_DNA"/>
</dbReference>
<evidence type="ECO:0000313" key="4">
    <source>
        <dbReference type="Proteomes" id="UP000289200"/>
    </source>
</evidence>
<keyword evidence="4" id="KW-1185">Reference proteome</keyword>
<dbReference type="Proteomes" id="UP000289200">
    <property type="component" value="Unassembled WGS sequence"/>
</dbReference>
<protein>
    <recommendedName>
        <fullName evidence="2">Response regulatory domain-containing protein</fullName>
    </recommendedName>
</protein>
<dbReference type="SUPFAM" id="SSF52172">
    <property type="entry name" value="CheY-like"/>
    <property type="match status" value="1"/>
</dbReference>
<name>A0A3S4BGW7_9BRAD</name>
<dbReference type="PROSITE" id="PS50110">
    <property type="entry name" value="RESPONSE_REGULATORY"/>
    <property type="match status" value="1"/>
</dbReference>
<reference evidence="4" key="1">
    <citation type="submission" date="2018-10" db="EMBL/GenBank/DDBJ databases">
        <authorList>
            <person name="Peiro R."/>
            <person name="Begona"/>
            <person name="Cbmso G."/>
            <person name="Lopez M."/>
            <person name="Gonzalez S."/>
            <person name="Sacristan E."/>
            <person name="Castillo E."/>
        </authorList>
    </citation>
    <scope>NUCLEOTIDE SEQUENCE [LARGE SCALE GENOMIC DNA]</scope>
</reference>
<gene>
    <name evidence="3" type="ORF">RHODGE_RHODGE_02781</name>
</gene>
<proteinExistence type="predicted"/>
<dbReference type="RefSeq" id="WP_129609445.1">
    <property type="nucleotide sequence ID" value="NZ_UWOC01000150.1"/>
</dbReference>
<dbReference type="InterPro" id="IPR001789">
    <property type="entry name" value="Sig_transdc_resp-reg_receiver"/>
</dbReference>
<accession>A0A3S4BGW7</accession>
<dbReference type="OrthoDB" id="5181538at2"/>
<dbReference type="InterPro" id="IPR011006">
    <property type="entry name" value="CheY-like_superfamily"/>
</dbReference>
<feature type="domain" description="Response regulatory" evidence="2">
    <location>
        <begin position="19"/>
        <end position="122"/>
    </location>
</feature>
<evidence type="ECO:0000313" key="3">
    <source>
        <dbReference type="EMBL" id="VCU09610.1"/>
    </source>
</evidence>
<sequence>MRMPSRQRGDGLPPATRKTILVIDDDVARRAILCRIADLFGFAAIGAATLDDAEVLLGSHRFDCITVDRRSGSWSRIDGLDPTLAAAAVVDVSEIARALTGDVTAIGEREPESRVRRVRPTS</sequence>
<comment type="caution">
    <text evidence="3">The sequence shown here is derived from an EMBL/GenBank/DDBJ whole genome shotgun (WGS) entry which is preliminary data.</text>
</comment>
<feature type="modified residue" description="4-aspartylphosphate" evidence="1">
    <location>
        <position position="68"/>
    </location>
</feature>
<keyword evidence="1" id="KW-0597">Phosphoprotein</keyword>
<evidence type="ECO:0000256" key="1">
    <source>
        <dbReference type="PROSITE-ProRule" id="PRU00169"/>
    </source>
</evidence>
<dbReference type="AlphaFoldDB" id="A0A3S4BGW7"/>
<dbReference type="GO" id="GO:0000160">
    <property type="term" value="P:phosphorelay signal transduction system"/>
    <property type="evidence" value="ECO:0007669"/>
    <property type="project" value="InterPro"/>
</dbReference>
<organism evidence="3 4">
    <name type="scientific">Rhodoplanes serenus</name>
    <dbReference type="NCBI Taxonomy" id="200615"/>
    <lineage>
        <taxon>Bacteria</taxon>
        <taxon>Pseudomonadati</taxon>
        <taxon>Pseudomonadota</taxon>
        <taxon>Alphaproteobacteria</taxon>
        <taxon>Hyphomicrobiales</taxon>
        <taxon>Nitrobacteraceae</taxon>
        <taxon>Rhodoplanes</taxon>
    </lineage>
</organism>